<name>A0A0F9MD19_9ZZZZ</name>
<dbReference type="EMBL" id="LAZR01005771">
    <property type="protein sequence ID" value="KKM97241.1"/>
    <property type="molecule type" value="Genomic_DNA"/>
</dbReference>
<evidence type="ECO:0000313" key="2">
    <source>
        <dbReference type="EMBL" id="KKM97241.1"/>
    </source>
</evidence>
<proteinExistence type="predicted"/>
<dbReference type="AlphaFoldDB" id="A0A0F9MD19"/>
<feature type="transmembrane region" description="Helical" evidence="1">
    <location>
        <begin position="12"/>
        <end position="32"/>
    </location>
</feature>
<evidence type="ECO:0000256" key="1">
    <source>
        <dbReference type="SAM" id="Phobius"/>
    </source>
</evidence>
<keyword evidence="1" id="KW-0472">Membrane</keyword>
<sequence length="62" mass="6443">MDLDAAFGWPKGTVRGILALSVIGGMIVGMFINPDAAQELKLLAGVVIGFYFGSKAKEGSNV</sequence>
<protein>
    <submittedName>
        <fullName evidence="2">Uncharacterized protein</fullName>
    </submittedName>
</protein>
<reference evidence="2" key="1">
    <citation type="journal article" date="2015" name="Nature">
        <title>Complex archaea that bridge the gap between prokaryotes and eukaryotes.</title>
        <authorList>
            <person name="Spang A."/>
            <person name="Saw J.H."/>
            <person name="Jorgensen S.L."/>
            <person name="Zaremba-Niedzwiedzka K."/>
            <person name="Martijn J."/>
            <person name="Lind A.E."/>
            <person name="van Eijk R."/>
            <person name="Schleper C."/>
            <person name="Guy L."/>
            <person name="Ettema T.J."/>
        </authorList>
    </citation>
    <scope>NUCLEOTIDE SEQUENCE</scope>
</reference>
<gene>
    <name evidence="2" type="ORF">LCGC14_1170040</name>
</gene>
<keyword evidence="1" id="KW-1133">Transmembrane helix</keyword>
<organism evidence="2">
    <name type="scientific">marine sediment metagenome</name>
    <dbReference type="NCBI Taxonomy" id="412755"/>
    <lineage>
        <taxon>unclassified sequences</taxon>
        <taxon>metagenomes</taxon>
        <taxon>ecological metagenomes</taxon>
    </lineage>
</organism>
<accession>A0A0F9MD19</accession>
<comment type="caution">
    <text evidence="2">The sequence shown here is derived from an EMBL/GenBank/DDBJ whole genome shotgun (WGS) entry which is preliminary data.</text>
</comment>
<keyword evidence="1" id="KW-0812">Transmembrane</keyword>